<proteinExistence type="predicted"/>
<dbReference type="STRING" id="135208.A0A4Y9ZEV5"/>
<organism evidence="1 2">
    <name type="scientific">Hericium alpestre</name>
    <dbReference type="NCBI Taxonomy" id="135208"/>
    <lineage>
        <taxon>Eukaryota</taxon>
        <taxon>Fungi</taxon>
        <taxon>Dikarya</taxon>
        <taxon>Basidiomycota</taxon>
        <taxon>Agaricomycotina</taxon>
        <taxon>Agaricomycetes</taxon>
        <taxon>Russulales</taxon>
        <taxon>Hericiaceae</taxon>
        <taxon>Hericium</taxon>
    </lineage>
</organism>
<evidence type="ECO:0000313" key="2">
    <source>
        <dbReference type="Proteomes" id="UP000298061"/>
    </source>
</evidence>
<gene>
    <name evidence="1" type="ORF">EWM64_g10890</name>
</gene>
<comment type="caution">
    <text evidence="1">The sequence shown here is derived from an EMBL/GenBank/DDBJ whole genome shotgun (WGS) entry which is preliminary data.</text>
</comment>
<protein>
    <submittedName>
        <fullName evidence="1">Uncharacterized protein</fullName>
    </submittedName>
</protein>
<accession>A0A4Y9ZEV5</accession>
<dbReference type="OrthoDB" id="3052721at2759"/>
<reference evidence="1 2" key="1">
    <citation type="submission" date="2019-02" db="EMBL/GenBank/DDBJ databases">
        <title>Genome sequencing of the rare red list fungi Hericium alpestre (H. flagellum).</title>
        <authorList>
            <person name="Buettner E."/>
            <person name="Kellner H."/>
        </authorList>
    </citation>
    <scope>NUCLEOTIDE SEQUENCE [LARGE SCALE GENOMIC DNA]</scope>
    <source>
        <strain evidence="1 2">DSM 108284</strain>
    </source>
</reference>
<feature type="non-terminal residue" evidence="1">
    <location>
        <position position="335"/>
    </location>
</feature>
<sequence>MHKELNAMKYGAEALKHWWDSNSAKTLGAILPIPLYNKDNAAAANDPTASTSKIRAETVSSRGGIKAAELAGSIMRNQNSKKGQQDIYRWYFEFILGYIIQFPDTSHTRFGSYGDAASEIIVHLFLYLNFLGVIRDSKDSGDFNHMEQNLYNALHDPATLTELAVLSLYSQAIAHPFMKFIRSSESQNVLELGYYYSSIISHIQRLIDNPSLLLETVGASYQEATLDGCIWQWPEAVLTVQQLYQDEQLPFLKPALLVFLHGAKLGWSHFMREFEPGGRIDSLSPLQREAAAMRPTNDHSESAFGKLRQSYRARPSLSLYMRNAKLLHKHNSTEE</sequence>
<dbReference type="AlphaFoldDB" id="A0A4Y9ZEV5"/>
<evidence type="ECO:0000313" key="1">
    <source>
        <dbReference type="EMBL" id="TFY73122.1"/>
    </source>
</evidence>
<name>A0A4Y9ZEV5_9AGAM</name>
<keyword evidence="2" id="KW-1185">Reference proteome</keyword>
<dbReference type="Proteomes" id="UP000298061">
    <property type="component" value="Unassembled WGS sequence"/>
</dbReference>
<dbReference type="EMBL" id="SFCI01003278">
    <property type="protein sequence ID" value="TFY73122.1"/>
    <property type="molecule type" value="Genomic_DNA"/>
</dbReference>